<dbReference type="Gene3D" id="3.40.50.10190">
    <property type="entry name" value="BRCT domain"/>
    <property type="match status" value="1"/>
</dbReference>
<dbReference type="PROSITE" id="PS50172">
    <property type="entry name" value="BRCT"/>
    <property type="match status" value="1"/>
</dbReference>
<keyword evidence="4" id="KW-1185">Reference proteome</keyword>
<organism evidence="4">
    <name type="scientific">Arthroderma gypseum (strain ATCC MYA-4604 / CBS 118893)</name>
    <name type="common">Microsporum gypseum</name>
    <dbReference type="NCBI Taxonomy" id="535722"/>
    <lineage>
        <taxon>Eukaryota</taxon>
        <taxon>Fungi</taxon>
        <taxon>Dikarya</taxon>
        <taxon>Ascomycota</taxon>
        <taxon>Pezizomycotina</taxon>
        <taxon>Eurotiomycetes</taxon>
        <taxon>Eurotiomycetidae</taxon>
        <taxon>Onygenales</taxon>
        <taxon>Arthrodermataceae</taxon>
        <taxon>Nannizzia</taxon>
    </lineage>
</organism>
<dbReference type="InterPro" id="IPR001357">
    <property type="entry name" value="BRCT_dom"/>
</dbReference>
<dbReference type="eggNOG" id="ENOG502SAP8">
    <property type="taxonomic scope" value="Eukaryota"/>
</dbReference>
<dbReference type="InterPro" id="IPR036420">
    <property type="entry name" value="BRCT_dom_sf"/>
</dbReference>
<protein>
    <recommendedName>
        <fullName evidence="2">BRCT domain-containing protein</fullName>
    </recommendedName>
</protein>
<accession>E5R2D7</accession>
<evidence type="ECO:0000313" key="4">
    <source>
        <dbReference type="Proteomes" id="UP000002669"/>
    </source>
</evidence>
<dbReference type="SUPFAM" id="SSF52113">
    <property type="entry name" value="BRCT domain"/>
    <property type="match status" value="1"/>
</dbReference>
<evidence type="ECO:0000256" key="1">
    <source>
        <dbReference type="SAM" id="MobiDB-lite"/>
    </source>
</evidence>
<feature type="region of interest" description="Disordered" evidence="1">
    <location>
        <begin position="241"/>
        <end position="260"/>
    </location>
</feature>
<dbReference type="VEuPathDB" id="FungiDB:MGYG_00852"/>
<dbReference type="InParanoid" id="E5R2D7"/>
<dbReference type="GeneID" id="10032087"/>
<dbReference type="RefSeq" id="XP_003176765.1">
    <property type="nucleotide sequence ID" value="XM_003176717.1"/>
</dbReference>
<dbReference type="SMART" id="SM00292">
    <property type="entry name" value="BRCT"/>
    <property type="match status" value="1"/>
</dbReference>
<feature type="domain" description="BRCT" evidence="2">
    <location>
        <begin position="179"/>
        <end position="302"/>
    </location>
</feature>
<dbReference type="EMBL" id="DS989822">
    <property type="protein sequence ID" value="EFQ97813.1"/>
    <property type="molecule type" value="Genomic_DNA"/>
</dbReference>
<dbReference type="Proteomes" id="UP000002669">
    <property type="component" value="Unassembled WGS sequence"/>
</dbReference>
<evidence type="ECO:0000313" key="3">
    <source>
        <dbReference type="EMBL" id="EFQ97813.1"/>
    </source>
</evidence>
<proteinExistence type="predicted"/>
<gene>
    <name evidence="3" type="ORF">MGYG_00852</name>
</gene>
<dbReference type="HOGENOM" id="CLU_054245_0_0_1"/>
<evidence type="ECO:0000259" key="2">
    <source>
        <dbReference type="PROSITE" id="PS50172"/>
    </source>
</evidence>
<dbReference type="OMA" id="VSDHRLK"/>
<dbReference type="AlphaFoldDB" id="E5R2D7"/>
<name>E5R2D7_ARTGP</name>
<reference evidence="4" key="1">
    <citation type="journal article" date="2012" name="MBio">
        <title>Comparative genome analysis of Trichophyton rubrum and related dermatophytes reveals candidate genes involved in infection.</title>
        <authorList>
            <person name="Martinez D.A."/>
            <person name="Oliver B.G."/>
            <person name="Graeser Y."/>
            <person name="Goldberg J.M."/>
            <person name="Li W."/>
            <person name="Martinez-Rossi N.M."/>
            <person name="Monod M."/>
            <person name="Shelest E."/>
            <person name="Barton R.C."/>
            <person name="Birch E."/>
            <person name="Brakhage A.A."/>
            <person name="Chen Z."/>
            <person name="Gurr S.J."/>
            <person name="Heiman D."/>
            <person name="Heitman J."/>
            <person name="Kosti I."/>
            <person name="Rossi A."/>
            <person name="Saif S."/>
            <person name="Samalova M."/>
            <person name="Saunders C.W."/>
            <person name="Shea T."/>
            <person name="Summerbell R.C."/>
            <person name="Xu J."/>
            <person name="Young S."/>
            <person name="Zeng Q."/>
            <person name="Birren B.W."/>
            <person name="Cuomo C.A."/>
            <person name="White T.C."/>
        </authorList>
    </citation>
    <scope>NUCLEOTIDE SEQUENCE [LARGE SCALE GENOMIC DNA]</scope>
    <source>
        <strain evidence="4">ATCC MYA-4604 / CBS 118893</strain>
    </source>
</reference>
<sequence>MPPKDTKITPSLRQILTTPSNAALETFDTWNSVSTGHQRAEVKQTNSSGWTQVRSQKLSAQYGKTSKASNGEWAWLDKQGRKKLGHLSAGDGDIRRFMSTGKRRTGDEVNGKSEVAKRMKLMQGPQHKHIHEHGQVAGDDELVMSLEQSKGAVCFDKRYDRTSMNDNKDEINDDTHVDKDKRMFADLTIYINGSTMPLISDHRLKNILIDHGAKLSIGLTRRNVTHVILGHPNGECEVGGAGAGAGADPGRSQTGAGGGLAAGKMQREIRRVGGMGIKFVGVEWVLESIKAGCRLPEARFANVHLASKKQRSVLDFVIK</sequence>
<dbReference type="OrthoDB" id="427711at2759"/>